<evidence type="ECO:0000259" key="1">
    <source>
        <dbReference type="Pfam" id="PF26312"/>
    </source>
</evidence>
<evidence type="ECO:0000313" key="3">
    <source>
        <dbReference type="Proteomes" id="UP001165124"/>
    </source>
</evidence>
<comment type="caution">
    <text evidence="2">The sequence shown here is derived from an EMBL/GenBank/DDBJ whole genome shotgun (WGS) entry which is preliminary data.</text>
</comment>
<dbReference type="Proteomes" id="UP001165124">
    <property type="component" value="Unassembled WGS sequence"/>
</dbReference>
<proteinExistence type="predicted"/>
<organism evidence="2 3">
    <name type="scientific">Actinomadura rubrobrunea</name>
    <dbReference type="NCBI Taxonomy" id="115335"/>
    <lineage>
        <taxon>Bacteria</taxon>
        <taxon>Bacillati</taxon>
        <taxon>Actinomycetota</taxon>
        <taxon>Actinomycetes</taxon>
        <taxon>Streptosporangiales</taxon>
        <taxon>Thermomonosporaceae</taxon>
        <taxon>Actinomadura</taxon>
    </lineage>
</organism>
<protein>
    <recommendedName>
        <fullName evidence="1">DUF8083 domain-containing protein</fullName>
    </recommendedName>
</protein>
<keyword evidence="3" id="KW-1185">Reference proteome</keyword>
<reference evidence="2" key="1">
    <citation type="submission" date="2023-02" db="EMBL/GenBank/DDBJ databases">
        <title>Actinomadura rubrobrunea NBRC 14622.</title>
        <authorList>
            <person name="Ichikawa N."/>
            <person name="Sato H."/>
            <person name="Tonouchi N."/>
        </authorList>
    </citation>
    <scope>NUCLEOTIDE SEQUENCE</scope>
    <source>
        <strain evidence="2">NBRC 14622</strain>
    </source>
</reference>
<dbReference type="Pfam" id="PF26312">
    <property type="entry name" value="DUF8083"/>
    <property type="match status" value="1"/>
</dbReference>
<accession>A0A9W6PWJ8</accession>
<dbReference type="AlphaFoldDB" id="A0A9W6PWJ8"/>
<dbReference type="EMBL" id="BSRZ01000005">
    <property type="protein sequence ID" value="GLW64374.1"/>
    <property type="molecule type" value="Genomic_DNA"/>
</dbReference>
<gene>
    <name evidence="2" type="ORF">Arub01_26180</name>
</gene>
<feature type="domain" description="DUF8083" evidence="1">
    <location>
        <begin position="4"/>
        <end position="302"/>
    </location>
</feature>
<evidence type="ECO:0000313" key="2">
    <source>
        <dbReference type="EMBL" id="GLW64374.1"/>
    </source>
</evidence>
<sequence>MLPYAAYLRVYEPVTAFPEPARTLWTAYAESRRRPKRTYALAVEHREAVRRLVADPPRLAPELESQDAYVRRSGDTLYICPWGTRLRSWLAYERFRERTPARLMPMFAPPEVTGRLERDFERWKNAGRTLRPHILTSTWHIPTAWFVPFASAERCLLLGDGTSGKRESAAGLGEHAGCRPTTAATTRTLIYVTAMPGARHRVEESLRIVRTRLGDGDDDTMAPGAGRLEELGRWLAGFHPRSLVELDYGGLVHLLDDRWLRADESVAETAVALAALERGEVELAVAMHKRLLDRWRRVRALESAN</sequence>
<dbReference type="RefSeq" id="WP_067917332.1">
    <property type="nucleotide sequence ID" value="NZ_BSRZ01000005.1"/>
</dbReference>
<dbReference type="InterPro" id="IPR058396">
    <property type="entry name" value="DUF8083"/>
</dbReference>
<name>A0A9W6PWJ8_9ACTN</name>